<feature type="transmembrane region" description="Helical" evidence="1">
    <location>
        <begin position="95"/>
        <end position="119"/>
    </location>
</feature>
<keyword evidence="1" id="KW-0472">Membrane</keyword>
<gene>
    <name evidence="2" type="ORF">DXC16_21890</name>
</gene>
<evidence type="ECO:0000313" key="3">
    <source>
        <dbReference type="Proteomes" id="UP000261003"/>
    </source>
</evidence>
<dbReference type="RefSeq" id="WP_117720581.1">
    <property type="nucleotide sequence ID" value="NZ_QSTG01000059.1"/>
</dbReference>
<proteinExistence type="predicted"/>
<evidence type="ECO:0000313" key="2">
    <source>
        <dbReference type="EMBL" id="RGM38108.1"/>
    </source>
</evidence>
<dbReference type="InterPro" id="IPR049458">
    <property type="entry name" value="EpsG-like"/>
</dbReference>
<keyword evidence="1" id="KW-0812">Transmembrane</keyword>
<feature type="transmembrane region" description="Helical" evidence="1">
    <location>
        <begin position="35"/>
        <end position="52"/>
    </location>
</feature>
<reference evidence="2 3" key="1">
    <citation type="submission" date="2018-08" db="EMBL/GenBank/DDBJ databases">
        <title>A genome reference for cultivated species of the human gut microbiota.</title>
        <authorList>
            <person name="Zou Y."/>
            <person name="Xue W."/>
            <person name="Luo G."/>
        </authorList>
    </citation>
    <scope>NUCLEOTIDE SEQUENCE [LARGE SCALE GENOMIC DNA]</scope>
    <source>
        <strain evidence="2 3">OM08-13BH</strain>
    </source>
</reference>
<organism evidence="2 3">
    <name type="scientific">Phocaeicola vulgatus</name>
    <name type="common">Bacteroides vulgatus</name>
    <dbReference type="NCBI Taxonomy" id="821"/>
    <lineage>
        <taxon>Bacteria</taxon>
        <taxon>Pseudomonadati</taxon>
        <taxon>Bacteroidota</taxon>
        <taxon>Bacteroidia</taxon>
        <taxon>Bacteroidales</taxon>
        <taxon>Bacteroidaceae</taxon>
        <taxon>Phocaeicola</taxon>
    </lineage>
</organism>
<comment type="caution">
    <text evidence="2">The sequence shown here is derived from an EMBL/GenBank/DDBJ whole genome shotgun (WGS) entry which is preliminary data.</text>
</comment>
<dbReference type="EMBL" id="QSTG01000059">
    <property type="protein sequence ID" value="RGM38108.1"/>
    <property type="molecule type" value="Genomic_DNA"/>
</dbReference>
<feature type="transmembrane region" description="Helical" evidence="1">
    <location>
        <begin position="317"/>
        <end position="334"/>
    </location>
</feature>
<dbReference type="Pfam" id="PF14897">
    <property type="entry name" value="EpsG"/>
    <property type="match status" value="1"/>
</dbReference>
<name>A0A3E4W7A2_PHOVU</name>
<protein>
    <submittedName>
        <fullName evidence="2">EpsG family protein</fullName>
    </submittedName>
</protein>
<feature type="transmembrane region" description="Helical" evidence="1">
    <location>
        <begin position="6"/>
        <end position="23"/>
    </location>
</feature>
<feature type="transmembrane region" description="Helical" evidence="1">
    <location>
        <begin position="289"/>
        <end position="305"/>
    </location>
</feature>
<evidence type="ECO:0000256" key="1">
    <source>
        <dbReference type="SAM" id="Phobius"/>
    </source>
</evidence>
<sequence length="390" mass="45874">MSDIITTYILINGFCFFVFLFYGKILAKKGTFKEYYLASIFPILTYALTYGLRFGRDIDWNLYYFRYKALGESLHNEDYEFLFSMLCHLFYNIGIPYYMFIFLQCAFLMFTILVFLRNFRQYLPFILPLLLPLISTNDCYIRWWFAFSFFILSLNSYLHKNNAWALLWFLCAFFIHFGIIVLAPIIVFAPFINRRTIPPIIAIVLMFATSFILSLSSFTFLINLSSQFLGLGLVGSGEKADIYLNSTQDLINGDFGRLGLYERSIMNKIRPLIAFIPTVYFMRNYIDKIKYGIFFYNLFVIGAILRPICLVEILDRYASSFAFFSCVVCGVYFYQAYKNRNTQSLLYFIIAMLGLFVSVWPTLCLLWKTENVFDMMFIWDAGGRNYLPIR</sequence>
<keyword evidence="1" id="KW-1133">Transmembrane helix</keyword>
<feature type="transmembrane region" description="Helical" evidence="1">
    <location>
        <begin position="200"/>
        <end position="222"/>
    </location>
</feature>
<accession>A0A3E4W7A2</accession>
<feature type="transmembrane region" description="Helical" evidence="1">
    <location>
        <begin position="346"/>
        <end position="367"/>
    </location>
</feature>
<dbReference type="AlphaFoldDB" id="A0A3E4W7A2"/>
<dbReference type="Proteomes" id="UP000261003">
    <property type="component" value="Unassembled WGS sequence"/>
</dbReference>
<feature type="transmembrane region" description="Helical" evidence="1">
    <location>
        <begin position="164"/>
        <end position="188"/>
    </location>
</feature>